<evidence type="ECO:0000256" key="1">
    <source>
        <dbReference type="SAM" id="MobiDB-lite"/>
    </source>
</evidence>
<dbReference type="OrthoDB" id="2308815at2759"/>
<reference evidence="2 3" key="2">
    <citation type="journal article" date="2012" name="PLoS Pathog.">
        <title>Diverse lifestyles and strategies of plant pathogenesis encoded in the genomes of eighteen Dothideomycetes fungi.</title>
        <authorList>
            <person name="Ohm R.A."/>
            <person name="Feau N."/>
            <person name="Henrissat B."/>
            <person name="Schoch C.L."/>
            <person name="Horwitz B.A."/>
            <person name="Barry K.W."/>
            <person name="Condon B.J."/>
            <person name="Copeland A.C."/>
            <person name="Dhillon B."/>
            <person name="Glaser F."/>
            <person name="Hesse C.N."/>
            <person name="Kosti I."/>
            <person name="LaButti K."/>
            <person name="Lindquist E.A."/>
            <person name="Lucas S."/>
            <person name="Salamov A.A."/>
            <person name="Bradshaw R.E."/>
            <person name="Ciuffetti L."/>
            <person name="Hamelin R.C."/>
            <person name="Kema G.H.J."/>
            <person name="Lawrence C."/>
            <person name="Scott J.A."/>
            <person name="Spatafora J.W."/>
            <person name="Turgeon B.G."/>
            <person name="de Wit P.J.G.M."/>
            <person name="Zhong S."/>
            <person name="Goodwin S.B."/>
            <person name="Grigoriev I.V."/>
        </authorList>
    </citation>
    <scope>NUCLEOTIDE SEQUENCE [LARGE SCALE GENOMIC DNA]</scope>
    <source>
        <strain evidence="3">NZE10 / CBS 128990</strain>
    </source>
</reference>
<dbReference type="AlphaFoldDB" id="M2WMX1"/>
<evidence type="ECO:0000313" key="3">
    <source>
        <dbReference type="Proteomes" id="UP000016933"/>
    </source>
</evidence>
<keyword evidence="3" id="KW-1185">Reference proteome</keyword>
<evidence type="ECO:0000313" key="2">
    <source>
        <dbReference type="EMBL" id="EME43358.1"/>
    </source>
</evidence>
<dbReference type="InterPro" id="IPR023606">
    <property type="entry name" value="CoA-Trfase_III_dom_1_sf"/>
</dbReference>
<dbReference type="SUPFAM" id="SSF89796">
    <property type="entry name" value="CoA-transferase family III (CaiB/BaiF)"/>
    <property type="match status" value="1"/>
</dbReference>
<protein>
    <submittedName>
        <fullName evidence="2">Uncharacterized protein</fullName>
    </submittedName>
</protein>
<dbReference type="HOGENOM" id="CLU_1129036_0_0_1"/>
<gene>
    <name evidence="2" type="ORF">DOTSEDRAFT_80785</name>
</gene>
<sequence>MASVDKKALSPGTAQPAQGETIKGKAGRRSAVGAYIRRFDKRPLAYVEVVELPRVTAGHAIDRALAAFGADVINIQSNSLRDFGYLSVTLIAGKRVSQPDLRNERYRAVKVMCRPDLPHQVVRTQRILRRETLVTTDVRLCMESQSYCGQSIGFGRRGGCFPVAFNTDMPMGAVGGADHSHAAVVAFDTAQLKPEFSRYPPDVAKQVQDNHRCASMEPYHMLTDLLDRKVAGWRRTTDVPLAAVKL</sequence>
<organism evidence="2 3">
    <name type="scientific">Dothistroma septosporum (strain NZE10 / CBS 128990)</name>
    <name type="common">Red band needle blight fungus</name>
    <name type="synonym">Mycosphaerella pini</name>
    <dbReference type="NCBI Taxonomy" id="675120"/>
    <lineage>
        <taxon>Eukaryota</taxon>
        <taxon>Fungi</taxon>
        <taxon>Dikarya</taxon>
        <taxon>Ascomycota</taxon>
        <taxon>Pezizomycotina</taxon>
        <taxon>Dothideomycetes</taxon>
        <taxon>Dothideomycetidae</taxon>
        <taxon>Mycosphaerellales</taxon>
        <taxon>Mycosphaerellaceae</taxon>
        <taxon>Dothistroma</taxon>
    </lineage>
</organism>
<reference evidence="3" key="1">
    <citation type="journal article" date="2012" name="PLoS Genet.">
        <title>The genomes of the fungal plant pathogens Cladosporium fulvum and Dothistroma septosporum reveal adaptation to different hosts and lifestyles but also signatures of common ancestry.</title>
        <authorList>
            <person name="de Wit P.J.G.M."/>
            <person name="van der Burgt A."/>
            <person name="Oekmen B."/>
            <person name="Stergiopoulos I."/>
            <person name="Abd-Elsalam K.A."/>
            <person name="Aerts A.L."/>
            <person name="Bahkali A.H."/>
            <person name="Beenen H.G."/>
            <person name="Chettri P."/>
            <person name="Cox M.P."/>
            <person name="Datema E."/>
            <person name="de Vries R.P."/>
            <person name="Dhillon B."/>
            <person name="Ganley A.R."/>
            <person name="Griffiths S.A."/>
            <person name="Guo Y."/>
            <person name="Hamelin R.C."/>
            <person name="Henrissat B."/>
            <person name="Kabir M.S."/>
            <person name="Jashni M.K."/>
            <person name="Kema G."/>
            <person name="Klaubauf S."/>
            <person name="Lapidus A."/>
            <person name="Levasseur A."/>
            <person name="Lindquist E."/>
            <person name="Mehrabi R."/>
            <person name="Ohm R.A."/>
            <person name="Owen T.J."/>
            <person name="Salamov A."/>
            <person name="Schwelm A."/>
            <person name="Schijlen E."/>
            <person name="Sun H."/>
            <person name="van den Burg H.A."/>
            <person name="van Ham R.C.H.J."/>
            <person name="Zhang S."/>
            <person name="Goodwin S.B."/>
            <person name="Grigoriev I.V."/>
            <person name="Collemare J."/>
            <person name="Bradshaw R.E."/>
        </authorList>
    </citation>
    <scope>NUCLEOTIDE SEQUENCE [LARGE SCALE GENOMIC DNA]</scope>
    <source>
        <strain evidence="3">NZE10 / CBS 128990</strain>
    </source>
</reference>
<feature type="region of interest" description="Disordered" evidence="1">
    <location>
        <begin position="1"/>
        <end position="25"/>
    </location>
</feature>
<dbReference type="Gene3D" id="3.40.50.10540">
    <property type="entry name" value="Crotonobetainyl-coa:carnitine coa-transferase, domain 1"/>
    <property type="match status" value="1"/>
</dbReference>
<dbReference type="EMBL" id="KB446540">
    <property type="protein sequence ID" value="EME43358.1"/>
    <property type="molecule type" value="Genomic_DNA"/>
</dbReference>
<dbReference type="STRING" id="675120.M2WMX1"/>
<proteinExistence type="predicted"/>
<dbReference type="Proteomes" id="UP000016933">
    <property type="component" value="Unassembled WGS sequence"/>
</dbReference>
<accession>M2WMX1</accession>
<name>M2WMX1_DOTSN</name>